<dbReference type="Proteomes" id="UP000399805">
    <property type="component" value="Unassembled WGS sequence"/>
</dbReference>
<evidence type="ECO:0000313" key="1">
    <source>
        <dbReference type="EMBL" id="VVJ21685.1"/>
    </source>
</evidence>
<sequence>MNLRSKLAIGFAGVGAAAAILVGVLSYQAASERIDAELDRSLLTTSAEVAAGATQVLAPSPVTRGPDDDDHDEAQPMVAQAIAPDGTTRPLGGRPVRLPVADADRALAATGSLGDHRYTDFTAGPDDYAWTAAVLDSARRAGVPADHVHAERFAW</sequence>
<protein>
    <submittedName>
        <fullName evidence="1">Sensor protein BasS (Activates BasR)</fullName>
    </submittedName>
</protein>
<keyword evidence="2" id="KW-1185">Reference proteome</keyword>
<dbReference type="RefSeq" id="WP_230862824.1">
    <property type="nucleotide sequence ID" value="NZ_CABVGP010000002.1"/>
</dbReference>
<proteinExistence type="predicted"/>
<accession>A0A6I8M165</accession>
<evidence type="ECO:0000313" key="2">
    <source>
        <dbReference type="Proteomes" id="UP000399805"/>
    </source>
</evidence>
<dbReference type="AlphaFoldDB" id="A0A6I8M165"/>
<name>A0A6I8M165_9PSEU</name>
<organism evidence="1 2">
    <name type="scientific">Amycolatopsis camponoti</name>
    <dbReference type="NCBI Taxonomy" id="2606593"/>
    <lineage>
        <taxon>Bacteria</taxon>
        <taxon>Bacillati</taxon>
        <taxon>Actinomycetota</taxon>
        <taxon>Actinomycetes</taxon>
        <taxon>Pseudonocardiales</taxon>
        <taxon>Pseudonocardiaceae</taxon>
        <taxon>Amycolatopsis</taxon>
    </lineage>
</organism>
<gene>
    <name evidence="1" type="ORF">AA23TX_06706</name>
</gene>
<reference evidence="1 2" key="1">
    <citation type="submission" date="2019-09" db="EMBL/GenBank/DDBJ databases">
        <authorList>
            <person name="Leyn A S."/>
        </authorList>
    </citation>
    <scope>NUCLEOTIDE SEQUENCE [LARGE SCALE GENOMIC DNA]</scope>
    <source>
        <strain evidence="1">AA231_1</strain>
    </source>
</reference>
<dbReference type="EMBL" id="CABVGP010000002">
    <property type="protein sequence ID" value="VVJ21685.1"/>
    <property type="molecule type" value="Genomic_DNA"/>
</dbReference>